<dbReference type="EMBL" id="LIAE01010207">
    <property type="protein sequence ID" value="PAV65473.1"/>
    <property type="molecule type" value="Genomic_DNA"/>
</dbReference>
<sequence>MSEKDLPEGLEDQADSVPWAKVKVLDKKIPTYQTAYEEMFKADDDQKILLAYEIDPSVLSQTSLDSRTIKKYLYVLLYLTTTFGLIYTLCKCGFHECMKIENGHVVLLFIVVLLQIIWLLVGDSSIPMKFRDRLGDWCASCWSCDEEEEIEEIDNEYKKVSGFV</sequence>
<gene>
    <name evidence="2" type="ORF">WR25_26933</name>
</gene>
<keyword evidence="1" id="KW-0472">Membrane</keyword>
<keyword evidence="3" id="KW-1185">Reference proteome</keyword>
<keyword evidence="1" id="KW-1133">Transmembrane helix</keyword>
<proteinExistence type="predicted"/>
<organism evidence="2 3">
    <name type="scientific">Diploscapter pachys</name>
    <dbReference type="NCBI Taxonomy" id="2018661"/>
    <lineage>
        <taxon>Eukaryota</taxon>
        <taxon>Metazoa</taxon>
        <taxon>Ecdysozoa</taxon>
        <taxon>Nematoda</taxon>
        <taxon>Chromadorea</taxon>
        <taxon>Rhabditida</taxon>
        <taxon>Rhabditina</taxon>
        <taxon>Rhabditomorpha</taxon>
        <taxon>Rhabditoidea</taxon>
        <taxon>Rhabditidae</taxon>
        <taxon>Diploscapter</taxon>
    </lineage>
</organism>
<keyword evidence="1" id="KW-0812">Transmembrane</keyword>
<name>A0A2A2JUZ1_9BILA</name>
<evidence type="ECO:0000313" key="3">
    <source>
        <dbReference type="Proteomes" id="UP000218231"/>
    </source>
</evidence>
<dbReference type="AlphaFoldDB" id="A0A2A2JUZ1"/>
<evidence type="ECO:0000313" key="2">
    <source>
        <dbReference type="EMBL" id="PAV65473.1"/>
    </source>
</evidence>
<protein>
    <submittedName>
        <fullName evidence="2">Uncharacterized protein</fullName>
    </submittedName>
</protein>
<evidence type="ECO:0000256" key="1">
    <source>
        <dbReference type="SAM" id="Phobius"/>
    </source>
</evidence>
<comment type="caution">
    <text evidence="2">The sequence shown here is derived from an EMBL/GenBank/DDBJ whole genome shotgun (WGS) entry which is preliminary data.</text>
</comment>
<reference evidence="2 3" key="1">
    <citation type="journal article" date="2017" name="Curr. Biol.">
        <title>Genome architecture and evolution of a unichromosomal asexual nematode.</title>
        <authorList>
            <person name="Fradin H."/>
            <person name="Zegar C."/>
            <person name="Gutwein M."/>
            <person name="Lucas J."/>
            <person name="Kovtun M."/>
            <person name="Corcoran D."/>
            <person name="Baugh L.R."/>
            <person name="Kiontke K."/>
            <person name="Gunsalus K."/>
            <person name="Fitch D.H."/>
            <person name="Piano F."/>
        </authorList>
    </citation>
    <scope>NUCLEOTIDE SEQUENCE [LARGE SCALE GENOMIC DNA]</scope>
    <source>
        <strain evidence="2">PF1309</strain>
    </source>
</reference>
<feature type="transmembrane region" description="Helical" evidence="1">
    <location>
        <begin position="72"/>
        <end position="90"/>
    </location>
</feature>
<dbReference type="Proteomes" id="UP000218231">
    <property type="component" value="Unassembled WGS sequence"/>
</dbReference>
<accession>A0A2A2JUZ1</accession>
<feature type="transmembrane region" description="Helical" evidence="1">
    <location>
        <begin position="102"/>
        <end position="121"/>
    </location>
</feature>